<dbReference type="InterPro" id="IPR051790">
    <property type="entry name" value="Cytochrome_c-biogenesis_DsbD"/>
</dbReference>
<feature type="transmembrane region" description="Helical" evidence="1">
    <location>
        <begin position="161"/>
        <end position="184"/>
    </location>
</feature>
<feature type="transmembrane region" description="Helical" evidence="1">
    <location>
        <begin position="121"/>
        <end position="141"/>
    </location>
</feature>
<keyword evidence="3" id="KW-1185">Reference proteome</keyword>
<feature type="transmembrane region" description="Helical" evidence="1">
    <location>
        <begin position="6"/>
        <end position="32"/>
    </location>
</feature>
<dbReference type="EMBL" id="JBHSCN010000005">
    <property type="protein sequence ID" value="MFC4243204.1"/>
    <property type="molecule type" value="Genomic_DNA"/>
</dbReference>
<feature type="transmembrane region" description="Helical" evidence="1">
    <location>
        <begin position="247"/>
        <end position="269"/>
    </location>
</feature>
<evidence type="ECO:0000313" key="2">
    <source>
        <dbReference type="EMBL" id="MFC4243204.1"/>
    </source>
</evidence>
<name>A0ABV8Q7S2_9MICO</name>
<sequence>MNSAVTYAFTLGLVGLLNPCGFPLLPAYLAFFVGDERRAWAPRLGRGLTAGGCLTLGFLIVFGALGLAATAALSVVAAVVPWVMVAAGLAMVVFGVLAAAGRTPRLRVPALRFASGAGAPAMIGFGAAYALGSLSCSLPLFVAGVSGALAGGSAAAGFGAFLAYAVGMGLFATGASVVAALVGAGAVRALRGAARVLPRAAGALCAIVGVYLTLYWVRELAAPGVRLPVIAGAQAAQASVASWLSQAALPVAAALGAIVVAGFVALALVAQKSQHAHREASR</sequence>
<dbReference type="PANTHER" id="PTHR31272:SF4">
    <property type="entry name" value="CYTOCHROME C-TYPE BIOGENESIS PROTEIN HI_1454-RELATED"/>
    <property type="match status" value="1"/>
</dbReference>
<evidence type="ECO:0000256" key="1">
    <source>
        <dbReference type="SAM" id="Phobius"/>
    </source>
</evidence>
<dbReference type="Proteomes" id="UP001595900">
    <property type="component" value="Unassembled WGS sequence"/>
</dbReference>
<organism evidence="2 3">
    <name type="scientific">Gryllotalpicola reticulitermitis</name>
    <dbReference type="NCBI Taxonomy" id="1184153"/>
    <lineage>
        <taxon>Bacteria</taxon>
        <taxon>Bacillati</taxon>
        <taxon>Actinomycetota</taxon>
        <taxon>Actinomycetes</taxon>
        <taxon>Micrococcales</taxon>
        <taxon>Microbacteriaceae</taxon>
        <taxon>Gryllotalpicola</taxon>
    </lineage>
</organism>
<keyword evidence="1" id="KW-0472">Membrane</keyword>
<feature type="transmembrane region" description="Helical" evidence="1">
    <location>
        <begin position="53"/>
        <end position="73"/>
    </location>
</feature>
<comment type="caution">
    <text evidence="2">The sequence shown here is derived from an EMBL/GenBank/DDBJ whole genome shotgun (WGS) entry which is preliminary data.</text>
</comment>
<reference evidence="3" key="1">
    <citation type="journal article" date="2019" name="Int. J. Syst. Evol. Microbiol.">
        <title>The Global Catalogue of Microorganisms (GCM) 10K type strain sequencing project: providing services to taxonomists for standard genome sequencing and annotation.</title>
        <authorList>
            <consortium name="The Broad Institute Genomics Platform"/>
            <consortium name="The Broad Institute Genome Sequencing Center for Infectious Disease"/>
            <person name="Wu L."/>
            <person name="Ma J."/>
        </authorList>
    </citation>
    <scope>NUCLEOTIDE SEQUENCE [LARGE SCALE GENOMIC DNA]</scope>
    <source>
        <strain evidence="3">CGMCC 1.10363</strain>
    </source>
</reference>
<feature type="transmembrane region" description="Helical" evidence="1">
    <location>
        <begin position="196"/>
        <end position="217"/>
    </location>
</feature>
<proteinExistence type="predicted"/>
<dbReference type="PANTHER" id="PTHR31272">
    <property type="entry name" value="CYTOCHROME C-TYPE BIOGENESIS PROTEIN HI_1454-RELATED"/>
    <property type="match status" value="1"/>
</dbReference>
<feature type="transmembrane region" description="Helical" evidence="1">
    <location>
        <begin position="79"/>
        <end position="100"/>
    </location>
</feature>
<evidence type="ECO:0000313" key="3">
    <source>
        <dbReference type="Proteomes" id="UP001595900"/>
    </source>
</evidence>
<protein>
    <submittedName>
        <fullName evidence="2">Cytochrome c biogenesis CcdA family protein</fullName>
    </submittedName>
</protein>
<dbReference type="RefSeq" id="WP_390228214.1">
    <property type="nucleotide sequence ID" value="NZ_JBHSCN010000005.1"/>
</dbReference>
<gene>
    <name evidence="2" type="ORF">ACFOYW_07445</name>
</gene>
<accession>A0ABV8Q7S2</accession>
<keyword evidence="1" id="KW-0812">Transmembrane</keyword>
<keyword evidence="1" id="KW-1133">Transmembrane helix</keyword>